<accession>A0ABY8EFC2</accession>
<evidence type="ECO:0000313" key="3">
    <source>
        <dbReference type="Proteomes" id="UP001222800"/>
    </source>
</evidence>
<evidence type="ECO:0000313" key="2">
    <source>
        <dbReference type="EMBL" id="WFD10469.1"/>
    </source>
</evidence>
<sequence>MKINNKLKLIVTGVGIFTLMTGFAFAGEKELGADGKIKEPEKKIEIKNNIKTNTYTKPVIMKYGNEYIDINNFEKFGFTSSFNYENNTLEITKGDNNYSIEFSEQDNPIKYENQVFVPMKMVFERIGVDFEVRKGYVYAEEGNIKENFEYAQINDKVVKYKNDNKKTFNYDYKKVFKQEKKYDEKKNIKKHEIKDLTGSEVLILGEGFIGENALEDINLEAIKDIEGKVDGFRNLNNGISIKSLCKKIGNYQYISIKELKSIDVEIQFINKNQVEIKNGEVIKKIDVKYLD</sequence>
<evidence type="ECO:0008006" key="4">
    <source>
        <dbReference type="Google" id="ProtNLM"/>
    </source>
</evidence>
<dbReference type="Proteomes" id="UP001222800">
    <property type="component" value="Chromosome"/>
</dbReference>
<feature type="signal peptide" evidence="1">
    <location>
        <begin position="1"/>
        <end position="26"/>
    </location>
</feature>
<evidence type="ECO:0000256" key="1">
    <source>
        <dbReference type="SAM" id="SignalP"/>
    </source>
</evidence>
<protein>
    <recommendedName>
        <fullName evidence="4">Copper amine oxidase-like N-terminal domain-containing protein</fullName>
    </recommendedName>
</protein>
<proteinExistence type="predicted"/>
<dbReference type="EMBL" id="CP120733">
    <property type="protein sequence ID" value="WFD10469.1"/>
    <property type="molecule type" value="Genomic_DNA"/>
</dbReference>
<keyword evidence="3" id="KW-1185">Reference proteome</keyword>
<reference evidence="2 3" key="1">
    <citation type="submission" date="2023-03" db="EMBL/GenBank/DDBJ databases">
        <title>Complete genome sequence of Tepidibacter sp. SWIR-1, isolated from a deep-sea hydrothermal vent.</title>
        <authorList>
            <person name="Li X."/>
        </authorList>
    </citation>
    <scope>NUCLEOTIDE SEQUENCE [LARGE SCALE GENOMIC DNA]</scope>
    <source>
        <strain evidence="2 3">SWIR-1</strain>
    </source>
</reference>
<dbReference type="RefSeq" id="WP_277732436.1">
    <property type="nucleotide sequence ID" value="NZ_CP120733.1"/>
</dbReference>
<gene>
    <name evidence="2" type="ORF">P4S50_19770</name>
</gene>
<name>A0ABY8EFC2_9FIRM</name>
<organism evidence="2 3">
    <name type="scientific">Tepidibacter hydrothermalis</name>
    <dbReference type="NCBI Taxonomy" id="3036126"/>
    <lineage>
        <taxon>Bacteria</taxon>
        <taxon>Bacillati</taxon>
        <taxon>Bacillota</taxon>
        <taxon>Clostridia</taxon>
        <taxon>Peptostreptococcales</taxon>
        <taxon>Peptostreptococcaceae</taxon>
        <taxon>Tepidibacter</taxon>
    </lineage>
</organism>
<keyword evidence="1" id="KW-0732">Signal</keyword>
<feature type="chain" id="PRO_5046920002" description="Copper amine oxidase-like N-terminal domain-containing protein" evidence="1">
    <location>
        <begin position="27"/>
        <end position="291"/>
    </location>
</feature>